<dbReference type="EMBL" id="SORL01000007">
    <property type="protein sequence ID" value="TDY63863.1"/>
    <property type="molecule type" value="Genomic_DNA"/>
</dbReference>
<reference evidence="7 9" key="1">
    <citation type="journal article" date="2014" name="Genome Announc.">
        <title>Draft Genome Sequences of Marine Flavobacterium Algibacter lectus Strains SS8 and NR4.</title>
        <authorList>
            <person name="Takatani N."/>
            <person name="Nakanishi M."/>
            <person name="Meirelles P."/>
            <person name="Mino S."/>
            <person name="Suda W."/>
            <person name="Oshima K."/>
            <person name="Hattori M."/>
            <person name="Ohkuma M."/>
            <person name="Hosokawa M."/>
            <person name="Miyashita K."/>
            <person name="Thompson F.L."/>
            <person name="Niwa A."/>
            <person name="Sawabe T."/>
            <person name="Sawabe T."/>
        </authorList>
    </citation>
    <scope>NUCLEOTIDE SEQUENCE [LARGE SCALE GENOMIC DNA]</scope>
    <source>
        <strain evidence="7">JCM 19274</strain>
        <strain evidence="9">JCM19274</strain>
    </source>
</reference>
<organism evidence="7 9">
    <name type="scientific">Algibacter lectus</name>
    <dbReference type="NCBI Taxonomy" id="221126"/>
    <lineage>
        <taxon>Bacteria</taxon>
        <taxon>Pseudomonadati</taxon>
        <taxon>Bacteroidota</taxon>
        <taxon>Flavobacteriia</taxon>
        <taxon>Flavobacteriales</taxon>
        <taxon>Flavobacteriaceae</taxon>
        <taxon>Algibacter</taxon>
    </lineage>
</organism>
<keyword evidence="3 5" id="KW-0560">Oxidoreductase</keyword>
<reference evidence="8 10" key="2">
    <citation type="submission" date="2019-03" db="EMBL/GenBank/DDBJ databases">
        <title>Genomic Encyclopedia of Type Strains, Phase III (KMG-III): the genomes of soil and plant-associated and newly described type strains.</title>
        <authorList>
            <person name="Whitman W."/>
        </authorList>
    </citation>
    <scope>NUCLEOTIDE SEQUENCE [LARGE SCALE GENOMIC DNA]</scope>
    <source>
        <strain evidence="8 10">CECT 8301</strain>
    </source>
</reference>
<keyword evidence="4 5" id="KW-0408">Iron</keyword>
<evidence type="ECO:0000313" key="8">
    <source>
        <dbReference type="EMBL" id="TDY63863.1"/>
    </source>
</evidence>
<keyword evidence="8" id="KW-0223">Dioxygenase</keyword>
<dbReference type="GO" id="GO:0046872">
    <property type="term" value="F:metal ion binding"/>
    <property type="evidence" value="ECO:0007669"/>
    <property type="project" value="UniProtKB-KW"/>
</dbReference>
<dbReference type="RefSeq" id="WP_042495274.1">
    <property type="nucleotide sequence ID" value="NZ_BBNU01000001.1"/>
</dbReference>
<dbReference type="InterPro" id="IPR005123">
    <property type="entry name" value="Oxoglu/Fe-dep_dioxygenase_dom"/>
</dbReference>
<evidence type="ECO:0000313" key="7">
    <source>
        <dbReference type="EMBL" id="GAL77914.1"/>
    </source>
</evidence>
<comment type="caution">
    <text evidence="7">The sequence shown here is derived from an EMBL/GenBank/DDBJ whole genome shotgun (WGS) entry which is preliminary data.</text>
</comment>
<keyword evidence="10" id="KW-1185">Reference proteome</keyword>
<dbReference type="Proteomes" id="UP000029643">
    <property type="component" value="Unassembled WGS sequence"/>
</dbReference>
<accession>A0A090WRB4</accession>
<evidence type="ECO:0000256" key="3">
    <source>
        <dbReference type="ARBA" id="ARBA00023002"/>
    </source>
</evidence>
<gene>
    <name evidence="8" type="ORF">DFQ06_0757</name>
    <name evidence="7" type="ORF">JCM19274_5627</name>
</gene>
<dbReference type="GO" id="GO:0051213">
    <property type="term" value="F:dioxygenase activity"/>
    <property type="evidence" value="ECO:0007669"/>
    <property type="project" value="UniProtKB-KW"/>
</dbReference>
<proteinExistence type="inferred from homology"/>
<evidence type="ECO:0000256" key="4">
    <source>
        <dbReference type="ARBA" id="ARBA00023004"/>
    </source>
</evidence>
<dbReference type="Proteomes" id="UP000294824">
    <property type="component" value="Unassembled WGS sequence"/>
</dbReference>
<evidence type="ECO:0000259" key="6">
    <source>
        <dbReference type="PROSITE" id="PS51471"/>
    </source>
</evidence>
<dbReference type="Pfam" id="PF03171">
    <property type="entry name" value="2OG-FeII_Oxy"/>
    <property type="match status" value="1"/>
</dbReference>
<dbReference type="STRING" id="221126.SAMN04489722_10278"/>
<dbReference type="InterPro" id="IPR026992">
    <property type="entry name" value="DIOX_N"/>
</dbReference>
<dbReference type="EMBL" id="BBNU01000001">
    <property type="protein sequence ID" value="GAL77914.1"/>
    <property type="molecule type" value="Genomic_DNA"/>
</dbReference>
<dbReference type="AlphaFoldDB" id="A0A090WRB4"/>
<sequence length="316" mass="36132">MNIIPSVNLKDFISGDIDKKQQFVDAIGKAYEEIGFVALKGHFLDDTLVENLYQEVKNFFELDTETKRKYEIPGIGGQRGYISFGKESAKGKKEGDLKEFWHFGQYVDDNDELKAEYPENVIVEELPEFNKIGKETYQMLEKTAKYVLRALALHLNLEETYFDNYIHNGNSILRPIHYPPITEEPKEAVRAAAHGDINLITLLMGAQGRGLQVQNHKGEWIDAIAEDDELMINVGDMLSRHTNNKLKSTIHRVVNPPKELWGTSRYSIPFFMHPVSAMKLDVLEGCIDENNPKQFDDITAGEFLNERLIELGLKKK</sequence>
<feature type="domain" description="Fe2OG dioxygenase" evidence="6">
    <location>
        <begin position="168"/>
        <end position="274"/>
    </location>
</feature>
<dbReference type="Gene3D" id="2.60.120.330">
    <property type="entry name" value="B-lactam Antibiotic, Isopenicillin N Synthase, Chain"/>
    <property type="match status" value="1"/>
</dbReference>
<evidence type="ECO:0000313" key="10">
    <source>
        <dbReference type="Proteomes" id="UP000294824"/>
    </source>
</evidence>
<dbReference type="PRINTS" id="PR00682">
    <property type="entry name" value="IPNSYNTHASE"/>
</dbReference>
<dbReference type="Pfam" id="PF14226">
    <property type="entry name" value="DIOX_N"/>
    <property type="match status" value="1"/>
</dbReference>
<comment type="similarity">
    <text evidence="1 5">Belongs to the iron/ascorbate-dependent oxidoreductase family.</text>
</comment>
<accession>A0A4R8MDE2</accession>
<dbReference type="InterPro" id="IPR044861">
    <property type="entry name" value="IPNS-like_FE2OG_OXY"/>
</dbReference>
<dbReference type="PANTHER" id="PTHR10209">
    <property type="entry name" value="OXIDOREDUCTASE, 2OG-FE II OXYGENASE FAMILY PROTEIN"/>
    <property type="match status" value="1"/>
</dbReference>
<name>A0A090WRB4_9FLAO</name>
<evidence type="ECO:0000313" key="9">
    <source>
        <dbReference type="Proteomes" id="UP000029643"/>
    </source>
</evidence>
<dbReference type="SUPFAM" id="SSF51197">
    <property type="entry name" value="Clavaminate synthase-like"/>
    <property type="match status" value="1"/>
</dbReference>
<evidence type="ECO:0000256" key="2">
    <source>
        <dbReference type="ARBA" id="ARBA00022723"/>
    </source>
</evidence>
<protein>
    <submittedName>
        <fullName evidence="8">Isopenicillin N synthase-like dioxygenase</fullName>
    </submittedName>
    <submittedName>
        <fullName evidence="7">Oxidoreductase</fullName>
    </submittedName>
</protein>
<keyword evidence="2 5" id="KW-0479">Metal-binding</keyword>
<evidence type="ECO:0000256" key="1">
    <source>
        <dbReference type="ARBA" id="ARBA00008056"/>
    </source>
</evidence>
<dbReference type="InterPro" id="IPR027443">
    <property type="entry name" value="IPNS-like_sf"/>
</dbReference>
<dbReference type="PROSITE" id="PS51471">
    <property type="entry name" value="FE2OG_OXY"/>
    <property type="match status" value="1"/>
</dbReference>
<dbReference type="PANTHER" id="PTHR10209:SF881">
    <property type="entry name" value="FI07970P-RELATED"/>
    <property type="match status" value="1"/>
</dbReference>
<evidence type="ECO:0000256" key="5">
    <source>
        <dbReference type="RuleBase" id="RU003682"/>
    </source>
</evidence>